<dbReference type="GO" id="GO:0006633">
    <property type="term" value="P:fatty acid biosynthetic process"/>
    <property type="evidence" value="ECO:0007669"/>
    <property type="project" value="UniProtKB-KW"/>
</dbReference>
<reference evidence="10" key="2">
    <citation type="submission" date="2021-04" db="EMBL/GenBank/DDBJ databases">
        <authorList>
            <person name="Gilroy R."/>
        </authorList>
    </citation>
    <scope>NUCLEOTIDE SEQUENCE</scope>
    <source>
        <strain evidence="10">ChiSxjej3B15-1167</strain>
    </source>
</reference>
<keyword evidence="4 8" id="KW-0276">Fatty acid metabolism</keyword>
<accession>A0A9D2BE50</accession>
<keyword evidence="7 8" id="KW-0092">Biotin</keyword>
<dbReference type="InterPro" id="IPR011053">
    <property type="entry name" value="Single_hybrid_motif"/>
</dbReference>
<evidence type="ECO:0000256" key="1">
    <source>
        <dbReference type="ARBA" id="ARBA00005194"/>
    </source>
</evidence>
<dbReference type="PROSITE" id="PS50968">
    <property type="entry name" value="BIOTINYL_LIPOYL"/>
    <property type="match status" value="1"/>
</dbReference>
<dbReference type="AlphaFoldDB" id="A0A9D2BE50"/>
<evidence type="ECO:0000256" key="6">
    <source>
        <dbReference type="ARBA" id="ARBA00023160"/>
    </source>
</evidence>
<dbReference type="GO" id="GO:0009317">
    <property type="term" value="C:acetyl-CoA carboxylase complex"/>
    <property type="evidence" value="ECO:0007669"/>
    <property type="project" value="InterPro"/>
</dbReference>
<evidence type="ECO:0000256" key="8">
    <source>
        <dbReference type="RuleBase" id="RU364072"/>
    </source>
</evidence>
<feature type="domain" description="Lipoyl-binding" evidence="9">
    <location>
        <begin position="82"/>
        <end position="166"/>
    </location>
</feature>
<comment type="pathway">
    <text evidence="1 8">Lipid metabolism; fatty acid biosynthesis.</text>
</comment>
<evidence type="ECO:0000256" key="7">
    <source>
        <dbReference type="ARBA" id="ARBA00023267"/>
    </source>
</evidence>
<dbReference type="CDD" id="cd06850">
    <property type="entry name" value="biotinyl_domain"/>
    <property type="match status" value="1"/>
</dbReference>
<reference evidence="10" key="1">
    <citation type="journal article" date="2021" name="PeerJ">
        <title>Extensive microbial diversity within the chicken gut microbiome revealed by metagenomics and culture.</title>
        <authorList>
            <person name="Gilroy R."/>
            <person name="Ravi A."/>
            <person name="Getino M."/>
            <person name="Pursley I."/>
            <person name="Horton D.L."/>
            <person name="Alikhan N.F."/>
            <person name="Baker D."/>
            <person name="Gharbi K."/>
            <person name="Hall N."/>
            <person name="Watson M."/>
            <person name="Adriaenssens E.M."/>
            <person name="Foster-Nyarko E."/>
            <person name="Jarju S."/>
            <person name="Secka A."/>
            <person name="Antonio M."/>
            <person name="Oren A."/>
            <person name="Chaudhuri R.R."/>
            <person name="La Ragione R."/>
            <person name="Hildebrand F."/>
            <person name="Pallen M.J."/>
        </authorList>
    </citation>
    <scope>NUCLEOTIDE SEQUENCE</scope>
    <source>
        <strain evidence="10">ChiSxjej3B15-1167</strain>
    </source>
</reference>
<evidence type="ECO:0000256" key="3">
    <source>
        <dbReference type="ARBA" id="ARBA00022516"/>
    </source>
</evidence>
<dbReference type="EMBL" id="DXEQ01000205">
    <property type="protein sequence ID" value="HIX72733.1"/>
    <property type="molecule type" value="Genomic_DNA"/>
</dbReference>
<keyword evidence="6 8" id="KW-0275">Fatty acid biosynthesis</keyword>
<dbReference type="Proteomes" id="UP000886805">
    <property type="component" value="Unassembled WGS sequence"/>
</dbReference>
<dbReference type="InterPro" id="IPR050709">
    <property type="entry name" value="Biotin_Carboxyl_Carrier/Decarb"/>
</dbReference>
<dbReference type="InterPro" id="IPR001882">
    <property type="entry name" value="Biotin_BS"/>
</dbReference>
<dbReference type="PRINTS" id="PR01071">
    <property type="entry name" value="ACOABIOTINCC"/>
</dbReference>
<dbReference type="Pfam" id="PF00364">
    <property type="entry name" value="Biotin_lipoyl"/>
    <property type="match status" value="1"/>
</dbReference>
<dbReference type="NCBIfam" id="TIGR00531">
    <property type="entry name" value="BCCP"/>
    <property type="match status" value="1"/>
</dbReference>
<keyword evidence="3 8" id="KW-0444">Lipid biosynthesis</keyword>
<organism evidence="10 11">
    <name type="scientific">Candidatus Anaerobutyricum stercoripullorum</name>
    <dbReference type="NCBI Taxonomy" id="2838456"/>
    <lineage>
        <taxon>Bacteria</taxon>
        <taxon>Bacillati</taxon>
        <taxon>Bacillota</taxon>
        <taxon>Clostridia</taxon>
        <taxon>Lachnospirales</taxon>
        <taxon>Lachnospiraceae</taxon>
        <taxon>Anaerobutyricum</taxon>
    </lineage>
</organism>
<evidence type="ECO:0000256" key="2">
    <source>
        <dbReference type="ARBA" id="ARBA00017562"/>
    </source>
</evidence>
<dbReference type="PANTHER" id="PTHR45266">
    <property type="entry name" value="OXALOACETATE DECARBOXYLASE ALPHA CHAIN"/>
    <property type="match status" value="1"/>
</dbReference>
<gene>
    <name evidence="10" type="primary">accB</name>
    <name evidence="10" type="ORF">H9849_06890</name>
</gene>
<proteinExistence type="predicted"/>
<dbReference type="InterPro" id="IPR001249">
    <property type="entry name" value="AcCoA_biotinCC"/>
</dbReference>
<keyword evidence="10" id="KW-0436">Ligase</keyword>
<protein>
    <recommendedName>
        <fullName evidence="2 8">Biotin carboxyl carrier protein of acetyl-CoA carboxylase</fullName>
    </recommendedName>
</protein>
<dbReference type="PROSITE" id="PS00188">
    <property type="entry name" value="BIOTIN"/>
    <property type="match status" value="1"/>
</dbReference>
<evidence type="ECO:0000259" key="9">
    <source>
        <dbReference type="PROSITE" id="PS50968"/>
    </source>
</evidence>
<name>A0A9D2BE50_9FIRM</name>
<sequence length="166" mass="17403">MQYEEILKLVKGVAEAGLTNFEYTEGNIHISMSCPENKGPAAPVAAVQEGDMHMEIPVPQPAPAPQVVPAEAPAAPAVEAAPAPAAVPAGNVVTCPLVGTFYAAPSEDAPAYVKVGDTVKKGQVLGIVEAMKLMNEIESEYDGVVTEIMVQNEESVEYGQPLFRIG</sequence>
<dbReference type="SUPFAM" id="SSF51230">
    <property type="entry name" value="Single hybrid motif"/>
    <property type="match status" value="1"/>
</dbReference>
<keyword evidence="5 8" id="KW-0443">Lipid metabolism</keyword>
<evidence type="ECO:0000256" key="4">
    <source>
        <dbReference type="ARBA" id="ARBA00022832"/>
    </source>
</evidence>
<evidence type="ECO:0000256" key="5">
    <source>
        <dbReference type="ARBA" id="ARBA00023098"/>
    </source>
</evidence>
<comment type="function">
    <text evidence="8">This protein is a component of the acetyl coenzyme A carboxylase complex; first, biotin carboxylase catalyzes the carboxylation of the carrier protein and then the transcarboxylase transfers the carboxyl group to form malonyl-CoA.</text>
</comment>
<dbReference type="InterPro" id="IPR000089">
    <property type="entry name" value="Biotin_lipoyl"/>
</dbReference>
<dbReference type="PANTHER" id="PTHR45266:SF3">
    <property type="entry name" value="OXALOACETATE DECARBOXYLASE ALPHA CHAIN"/>
    <property type="match status" value="1"/>
</dbReference>
<comment type="caution">
    <text evidence="10">The sequence shown here is derived from an EMBL/GenBank/DDBJ whole genome shotgun (WGS) entry which is preliminary data.</text>
</comment>
<dbReference type="Gene3D" id="2.40.50.100">
    <property type="match status" value="1"/>
</dbReference>
<evidence type="ECO:0000313" key="10">
    <source>
        <dbReference type="EMBL" id="HIX72733.1"/>
    </source>
</evidence>
<dbReference type="GO" id="GO:0003989">
    <property type="term" value="F:acetyl-CoA carboxylase activity"/>
    <property type="evidence" value="ECO:0007669"/>
    <property type="project" value="InterPro"/>
</dbReference>
<evidence type="ECO:0000313" key="11">
    <source>
        <dbReference type="Proteomes" id="UP000886805"/>
    </source>
</evidence>